<dbReference type="InterPro" id="IPR050902">
    <property type="entry name" value="ABC_Transporter_SBP"/>
</dbReference>
<proteinExistence type="inferred from homology"/>
<reference evidence="4 5" key="1">
    <citation type="submission" date="2019-01" db="EMBL/GenBank/DDBJ databases">
        <title>Draft genome sequences of the type strains of six Macrococcus species.</title>
        <authorList>
            <person name="Mazhar S."/>
            <person name="Altermann E."/>
            <person name="Hill C."/>
            <person name="Mcauliffe O."/>
        </authorList>
    </citation>
    <scope>NUCLEOTIDE SEQUENCE [LARGE SCALE GENOMIC DNA]</scope>
    <source>
        <strain evidence="4 5">CCM4811</strain>
    </source>
</reference>
<evidence type="ECO:0000256" key="2">
    <source>
        <dbReference type="SAM" id="SignalP"/>
    </source>
</evidence>
<comment type="caution">
    <text evidence="4">The sequence shown here is derived from an EMBL/GenBank/DDBJ whole genome shotgun (WGS) entry which is preliminary data.</text>
</comment>
<evidence type="ECO:0000256" key="1">
    <source>
        <dbReference type="ARBA" id="ARBA00008814"/>
    </source>
</evidence>
<feature type="domain" description="Fe/B12 periplasmic-binding" evidence="3">
    <location>
        <begin position="44"/>
        <end position="346"/>
    </location>
</feature>
<name>A0A4V3BD46_9STAP</name>
<comment type="similarity">
    <text evidence="1">Belongs to the bacterial solute-binding protein 8 family.</text>
</comment>
<gene>
    <name evidence="4" type="ORF">ERX27_09825</name>
</gene>
<dbReference type="Gene3D" id="3.40.50.1980">
    <property type="entry name" value="Nitrogenase molybdenum iron protein domain"/>
    <property type="match status" value="2"/>
</dbReference>
<dbReference type="PANTHER" id="PTHR30535:SF34">
    <property type="entry name" value="MOLYBDATE-BINDING PROTEIN MOLA"/>
    <property type="match status" value="1"/>
</dbReference>
<dbReference type="Proteomes" id="UP000295310">
    <property type="component" value="Unassembled WGS sequence"/>
</dbReference>
<protein>
    <recommendedName>
        <fullName evidence="3">Fe/B12 periplasmic-binding domain-containing protein</fullName>
    </recommendedName>
</protein>
<keyword evidence="5" id="KW-1185">Reference proteome</keyword>
<dbReference type="SUPFAM" id="SSF53807">
    <property type="entry name" value="Helical backbone' metal receptor"/>
    <property type="match status" value="1"/>
</dbReference>
<dbReference type="RefSeq" id="WP_133432653.1">
    <property type="nucleotide sequence ID" value="NZ_SCWA01000021.1"/>
</dbReference>
<evidence type="ECO:0000313" key="4">
    <source>
        <dbReference type="EMBL" id="TDL94166.1"/>
    </source>
</evidence>
<feature type="chain" id="PRO_5039531941" description="Fe/B12 periplasmic-binding domain-containing protein" evidence="2">
    <location>
        <begin position="19"/>
        <end position="375"/>
    </location>
</feature>
<dbReference type="PANTHER" id="PTHR30535">
    <property type="entry name" value="VITAMIN B12-BINDING PROTEIN"/>
    <property type="match status" value="1"/>
</dbReference>
<dbReference type="InterPro" id="IPR002491">
    <property type="entry name" value="ABC_transptr_periplasmic_BD"/>
</dbReference>
<dbReference type="Pfam" id="PF01497">
    <property type="entry name" value="Peripla_BP_2"/>
    <property type="match status" value="1"/>
</dbReference>
<keyword evidence="2" id="KW-0732">Signal</keyword>
<organism evidence="4 5">
    <name type="scientific">Macrococcus brunensis</name>
    <dbReference type="NCBI Taxonomy" id="198483"/>
    <lineage>
        <taxon>Bacteria</taxon>
        <taxon>Bacillati</taxon>
        <taxon>Bacillota</taxon>
        <taxon>Bacilli</taxon>
        <taxon>Bacillales</taxon>
        <taxon>Staphylococcaceae</taxon>
        <taxon>Macrococcus</taxon>
    </lineage>
</organism>
<sequence>MKKLIILLVLLLCLSACSEQKVQKDTTTITDVRGREVAVPKKISKVYYPYYYENLLTIAGPDAFKKVIASSTYDTENYSKTFYQLLRDQSPGFKEMKDIGSTLKDNFDIEQLIALKPDVAIFANYQYDAIGEDNINLLEQSGIPVVFIDYTDLTPEAHTKSTTIIGQLFSSEQRAQELNDNYTAHVKKVKEAVAKIPDHKLKSAYFELRYNGPTFKEYGKTYGRHMLGLLAAEAGAKNIYEDKVKELGDVDPEYLFQQDPEAIFLDGGNYADKNMKTIRTGYTISKRETNQSISQLVKARPGFEELTAVKNRHVYALDNDLMRTMKDYVLMEYIGKMLYPDYFKDFEPIKELTAFNKKYLPQLPADSSFMTKWED</sequence>
<accession>A0A4V3BD46</accession>
<feature type="signal peptide" evidence="2">
    <location>
        <begin position="1"/>
        <end position="18"/>
    </location>
</feature>
<evidence type="ECO:0000259" key="3">
    <source>
        <dbReference type="PROSITE" id="PS50983"/>
    </source>
</evidence>
<dbReference type="PROSITE" id="PS50983">
    <property type="entry name" value="FE_B12_PBP"/>
    <property type="match status" value="1"/>
</dbReference>
<dbReference type="AlphaFoldDB" id="A0A4V3BD46"/>
<dbReference type="EMBL" id="SCWA01000021">
    <property type="protein sequence ID" value="TDL94166.1"/>
    <property type="molecule type" value="Genomic_DNA"/>
</dbReference>
<evidence type="ECO:0000313" key="5">
    <source>
        <dbReference type="Proteomes" id="UP000295310"/>
    </source>
</evidence>
<dbReference type="OrthoDB" id="9816357at2"/>